<dbReference type="Gene3D" id="2.60.200.40">
    <property type="match status" value="1"/>
</dbReference>
<organism evidence="2 3">
    <name type="scientific">Crassostrea virginica</name>
    <name type="common">Eastern oyster</name>
    <dbReference type="NCBI Taxonomy" id="6565"/>
    <lineage>
        <taxon>Eukaryota</taxon>
        <taxon>Metazoa</taxon>
        <taxon>Spiralia</taxon>
        <taxon>Lophotrochozoa</taxon>
        <taxon>Mollusca</taxon>
        <taxon>Bivalvia</taxon>
        <taxon>Autobranchia</taxon>
        <taxon>Pteriomorphia</taxon>
        <taxon>Ostreida</taxon>
        <taxon>Ostreoidea</taxon>
        <taxon>Ostreidae</taxon>
        <taxon>Crassostrea</taxon>
    </lineage>
</organism>
<dbReference type="InterPro" id="IPR016064">
    <property type="entry name" value="NAD/diacylglycerol_kinase_sf"/>
</dbReference>
<proteinExistence type="predicted"/>
<keyword evidence="2" id="KW-1185">Reference proteome</keyword>
<dbReference type="PANTHER" id="PTHR12358">
    <property type="entry name" value="SPHINGOSINE KINASE"/>
    <property type="match status" value="1"/>
</dbReference>
<dbReference type="GO" id="GO:0001729">
    <property type="term" value="F:ceramide kinase activity"/>
    <property type="evidence" value="ECO:0007669"/>
    <property type="project" value="TreeGrafter"/>
</dbReference>
<dbReference type="InterPro" id="IPR017438">
    <property type="entry name" value="ATP-NAD_kinase_N"/>
</dbReference>
<protein>
    <submittedName>
        <fullName evidence="3">Ceramide kinase-like isoform X1</fullName>
    </submittedName>
</protein>
<evidence type="ECO:0000313" key="2">
    <source>
        <dbReference type="Proteomes" id="UP000694844"/>
    </source>
</evidence>
<dbReference type="KEGG" id="cvn:111133381"/>
<sequence>MFLKVDIKSVCIEENALKICEIKTPLNIEICDLIGCRLCEEPPSFLSSLFGSSPYLSIRYISKGENYRWTAETVQVTGSKEECGALENRINDKIGQEKNRPKKLGVFINPIGGNQSSLSIYSSVISPLFKEANISCDVLVTERSKHMIDLANSFDTTSVDGLVVMGGDGTLLEVFNTLLTRVQKEANLDYDQPTCKLKPLEIPIGIIPTGTGNGVAKGLYGNIDVVTAALHIIRGRTRYNNVQALYTGGKLASFSSVIVAVGLFSEMMFHTERQRWMKKARYVFVPLHLLLFKKQRLFNAKLTIYHKNRNSLDGAEPTEWEDAVQLEGKKIESKCFSIASPGAGLNYACAPFGASVMQYIKHPSEFVVVTYRACGRLEILSHFLNAAQEKLDAFEKDFLSAYTVHGYKVKIINDDEALDPNSEEAEISRILDVDGELVTFEDGEYEVWNHLQVLKFYTSI</sequence>
<dbReference type="Gene3D" id="3.40.50.10330">
    <property type="entry name" value="Probable inorganic polyphosphate/atp-NAD kinase, domain 1"/>
    <property type="match status" value="1"/>
</dbReference>
<dbReference type="Proteomes" id="UP000694844">
    <property type="component" value="Chromosome 5"/>
</dbReference>
<dbReference type="PROSITE" id="PS50146">
    <property type="entry name" value="DAGK"/>
    <property type="match status" value="1"/>
</dbReference>
<dbReference type="InterPro" id="IPR001206">
    <property type="entry name" value="Diacylglycerol_kinase_cat_dom"/>
</dbReference>
<dbReference type="SMART" id="SM00046">
    <property type="entry name" value="DAGKc"/>
    <property type="match status" value="1"/>
</dbReference>
<dbReference type="SUPFAM" id="SSF111331">
    <property type="entry name" value="NAD kinase/diacylglycerol kinase-like"/>
    <property type="match status" value="1"/>
</dbReference>
<dbReference type="GO" id="GO:0016020">
    <property type="term" value="C:membrane"/>
    <property type="evidence" value="ECO:0007669"/>
    <property type="project" value="GOC"/>
</dbReference>
<dbReference type="OrthoDB" id="530923at2759"/>
<name>A0A8B8EBE7_CRAVI</name>
<feature type="domain" description="DAGKc" evidence="1">
    <location>
        <begin position="99"/>
        <end position="251"/>
    </location>
</feature>
<dbReference type="AlphaFoldDB" id="A0A8B8EBE7"/>
<accession>A0A8B8EBE7</accession>
<evidence type="ECO:0000313" key="3">
    <source>
        <dbReference type="RefSeq" id="XP_022337440.1"/>
    </source>
</evidence>
<gene>
    <name evidence="3" type="primary">LOC111133381</name>
</gene>
<dbReference type="GO" id="GO:0006672">
    <property type="term" value="P:ceramide metabolic process"/>
    <property type="evidence" value="ECO:0007669"/>
    <property type="project" value="TreeGrafter"/>
</dbReference>
<dbReference type="PANTHER" id="PTHR12358:SF111">
    <property type="entry name" value="CERAMIDE KINASE, ISOFORM A"/>
    <property type="match status" value="1"/>
</dbReference>
<dbReference type="RefSeq" id="XP_022337440.1">
    <property type="nucleotide sequence ID" value="XM_022481732.1"/>
</dbReference>
<evidence type="ECO:0000259" key="1">
    <source>
        <dbReference type="PROSITE" id="PS50146"/>
    </source>
</evidence>
<dbReference type="InterPro" id="IPR050187">
    <property type="entry name" value="Lipid_Phosphate_FormReg"/>
</dbReference>
<reference evidence="3" key="1">
    <citation type="submission" date="2025-08" db="UniProtKB">
        <authorList>
            <consortium name="RefSeq"/>
        </authorList>
    </citation>
    <scope>IDENTIFICATION</scope>
    <source>
        <tissue evidence="3">Whole sample</tissue>
    </source>
</reference>
<dbReference type="GeneID" id="111133381"/>
<dbReference type="Pfam" id="PF00781">
    <property type="entry name" value="DAGK_cat"/>
    <property type="match status" value="1"/>
</dbReference>